<dbReference type="CDD" id="cd02846">
    <property type="entry name" value="PAZ_argonaute_like"/>
    <property type="match status" value="1"/>
</dbReference>
<dbReference type="InterPro" id="IPR029071">
    <property type="entry name" value="Ubiquitin-like_domsf"/>
</dbReference>
<reference evidence="6" key="1">
    <citation type="submission" date="2015-06" db="UniProtKB">
        <authorList>
            <consortium name="EnsemblPlants"/>
        </authorList>
    </citation>
    <scope>IDENTIFICATION</scope>
</reference>
<dbReference type="SMART" id="SM00949">
    <property type="entry name" value="PAZ"/>
    <property type="match status" value="1"/>
</dbReference>
<dbReference type="Pfam" id="PF02171">
    <property type="entry name" value="Piwi"/>
    <property type="match status" value="3"/>
</dbReference>
<protein>
    <submittedName>
        <fullName evidence="6">Protein argonaute MEL1</fullName>
    </submittedName>
</protein>
<dbReference type="SMART" id="SM01163">
    <property type="entry name" value="DUF1785"/>
    <property type="match status" value="1"/>
</dbReference>
<dbReference type="InterPro" id="IPR032474">
    <property type="entry name" value="Argonaute_N"/>
</dbReference>
<evidence type="ECO:0000256" key="1">
    <source>
        <dbReference type="ARBA" id="ARBA00008201"/>
    </source>
</evidence>
<dbReference type="FunFam" id="2.170.260.10:FF:000001">
    <property type="entry name" value="Protein argonaute-2"/>
    <property type="match status" value="1"/>
</dbReference>
<feature type="domain" description="Piwi" evidence="5">
    <location>
        <begin position="406"/>
        <end position="560"/>
    </location>
</feature>
<feature type="domain" description="PAZ" evidence="4">
    <location>
        <begin position="176"/>
        <end position="289"/>
    </location>
</feature>
<sequence length="1318" mass="149626">MVSINPESKSRAVNREVLSELIKLHGKTSLGGKLPAYDGRKSLYTAGSLPFESEEFSVTLVDPEKKDKEKAEREYKITILIAGRTDLYHLQQFLKGRQRDMPQETIQVLDVVLRESPSWNYVTVSRSFFSTTFGHRGDIGEGLECWRGYYQSLCPTQMGLSLNIDISATSFFKPVTVVQFVLEFLNLRDASRPLTDRDRVKIKKALRGVRVETNHQEDQIRRYKITGITPVPMSQLTFPVDERGTRMSVVQYFMQRYKYNLQYTSWPCLQSGSDARPVYLPMEACKIVEGQRYSKKLNDKQVTNILRATCQRPQQREQSIREMVLHNKYAEDKFAQEFGINVCSDLVSVPARVLPPPMLRYHDSGKEKTCVPSVGQWNMINKVGRPPSIEKAFTRFGVPALKNIPTIIFGADVTPPPPGEDSASSVAAVVASMDWPEITKYSGLVSAQPHRQEIIENLFSVTKDPQRGNVNGGMIRELLIAFRRKTGRRPERILFYRDGVSEGQFSHVLLHEMDAIRKACASLEEGYQPEVNFVPVEKKHYTRLLSGDHGRHDMTDKSGNKLSGLVTAHENNGQHIPIDISIVSQAGRLVVQFPFNSTCYSLKTAIEKKLNVSINSCSLYLARKPIDYGKTLAYYGLRDKSVLRMEAKLLGGASIGVPQTVAQTFSDQTLKEYSADSTKFFRTVSVRDKDRPGRRRRITVFNKNGNILGLSVVDQLKKAIKNKKSWNGQLKKEDFRVVDGRAVIIKEPIYGINAVNLPKDCKKILKILKKIFKTEINGADAPFLRWNPFLTDLLTVLESAAFSDLYWLVPFIKTNFAFKTPIQRGNASYNIIRYYEGLNGLDKFVFEAIVNGVPVPTDWLSLKLQTHYFFRKTIHIYLDNDDVDAGIFVFPEQSPWHLSDHEISMLLRSFVAEVVASMDWPEIAKYRGLVSAQPHRQEIIEDLFSVTKDPQRGNVNGGMIRELLIAFRRKTGRRPERILFYRDGASEGQFSHVLLHEMDAIRKACASLEEGYMPPVTFVVVQKRHHTRLCPEVHGRRDMTDKSGNILPGTAMTLVVASMDWPEITKYRGLVSAQPHRQEIIEDLFSVTKDPQRGNVNGGMIRELLIAFRRKTGRRPERILFYRDGVSEGQFSHVLLHEMDAIRKACASLEEGYMPPVTFVVVQKRHHTRLFPEVHGRRDMTDKSGNILPGTVVDLMICHPTEFDFYLCSHAGIQGTSRPTHYHVLYDENHFTADALQSLTNNLCYTYARCTRVVSVVPPAYYAHLAAFCVRYYVEGDRSNGGSTPGSSGQAAIAREGPVEVRQLPKIKDNVKDVMFYC</sequence>
<dbReference type="Pfam" id="PF02170">
    <property type="entry name" value="PAZ"/>
    <property type="match status" value="1"/>
</dbReference>
<dbReference type="InterPro" id="IPR003100">
    <property type="entry name" value="PAZ_dom"/>
</dbReference>
<name>M8BQK5_AEGTA</name>
<evidence type="ECO:0000259" key="3">
    <source>
        <dbReference type="PROSITE" id="PS50053"/>
    </source>
</evidence>
<dbReference type="InterPro" id="IPR000626">
    <property type="entry name" value="Ubiquitin-like_dom"/>
</dbReference>
<proteinExistence type="inferred from homology"/>
<dbReference type="EnsemblPlants" id="EMT24113">
    <property type="protein sequence ID" value="EMT24113"/>
    <property type="gene ID" value="F775_21927"/>
</dbReference>
<dbReference type="PROSITE" id="PS50822">
    <property type="entry name" value="PIWI"/>
    <property type="match status" value="3"/>
</dbReference>
<organism evidence="6">
    <name type="scientific">Aegilops tauschii</name>
    <name type="common">Tausch's goatgrass</name>
    <name type="synonym">Aegilops squarrosa</name>
    <dbReference type="NCBI Taxonomy" id="37682"/>
    <lineage>
        <taxon>Eukaryota</taxon>
        <taxon>Viridiplantae</taxon>
        <taxon>Streptophyta</taxon>
        <taxon>Embryophyta</taxon>
        <taxon>Tracheophyta</taxon>
        <taxon>Spermatophyta</taxon>
        <taxon>Magnoliopsida</taxon>
        <taxon>Liliopsida</taxon>
        <taxon>Poales</taxon>
        <taxon>Poaceae</taxon>
        <taxon>BOP clade</taxon>
        <taxon>Pooideae</taxon>
        <taxon>Triticodae</taxon>
        <taxon>Triticeae</taxon>
        <taxon>Triticinae</taxon>
        <taxon>Aegilops</taxon>
    </lineage>
</organism>
<dbReference type="PROSITE" id="PS50053">
    <property type="entry name" value="UBIQUITIN_2"/>
    <property type="match status" value="1"/>
</dbReference>
<dbReference type="Pfam" id="PF08699">
    <property type="entry name" value="ArgoL1"/>
    <property type="match status" value="1"/>
</dbReference>
<evidence type="ECO:0000313" key="6">
    <source>
        <dbReference type="EnsemblPlants" id="EMT24113"/>
    </source>
</evidence>
<dbReference type="GO" id="GO:0003723">
    <property type="term" value="F:RNA binding"/>
    <property type="evidence" value="ECO:0007669"/>
    <property type="project" value="InterPro"/>
</dbReference>
<dbReference type="Pfam" id="PF16488">
    <property type="entry name" value="ArgoL2"/>
    <property type="match status" value="1"/>
</dbReference>
<dbReference type="SUPFAM" id="SSF54236">
    <property type="entry name" value="Ubiquitin-like"/>
    <property type="match status" value="1"/>
</dbReference>
<feature type="domain" description="Piwi" evidence="5">
    <location>
        <begin position="1055"/>
        <end position="1275"/>
    </location>
</feature>
<evidence type="ECO:0000259" key="4">
    <source>
        <dbReference type="PROSITE" id="PS50821"/>
    </source>
</evidence>
<dbReference type="SUPFAM" id="SSF53098">
    <property type="entry name" value="Ribonuclease H-like"/>
    <property type="match status" value="3"/>
</dbReference>
<feature type="domain" description="Ubiquitin-like" evidence="3">
    <location>
        <begin position="576"/>
        <end position="652"/>
    </location>
</feature>
<dbReference type="SMART" id="SM00950">
    <property type="entry name" value="Piwi"/>
    <property type="match status" value="2"/>
</dbReference>
<evidence type="ECO:0000259" key="5">
    <source>
        <dbReference type="PROSITE" id="PS50822"/>
    </source>
</evidence>
<dbReference type="PANTHER" id="PTHR22891">
    <property type="entry name" value="EUKARYOTIC TRANSLATION INITIATION FACTOR 2C"/>
    <property type="match status" value="1"/>
</dbReference>
<dbReference type="InterPro" id="IPR012337">
    <property type="entry name" value="RNaseH-like_sf"/>
</dbReference>
<dbReference type="InterPro" id="IPR036085">
    <property type="entry name" value="PAZ_dom_sf"/>
</dbReference>
<dbReference type="Gene3D" id="2.170.260.10">
    <property type="entry name" value="paz domain"/>
    <property type="match status" value="1"/>
</dbReference>
<dbReference type="InterPro" id="IPR014811">
    <property type="entry name" value="ArgoL1"/>
</dbReference>
<dbReference type="CDD" id="cd17039">
    <property type="entry name" value="Ubl_ubiquitin_like"/>
    <property type="match status" value="1"/>
</dbReference>
<evidence type="ECO:0000256" key="2">
    <source>
        <dbReference type="ARBA" id="ARBA00023158"/>
    </source>
</evidence>
<keyword evidence="2" id="KW-0943">RNA-mediated gene silencing</keyword>
<comment type="similarity">
    <text evidence="1">Belongs to the argonaute family. Ago subfamily.</text>
</comment>
<dbReference type="Pfam" id="PF16486">
    <property type="entry name" value="ArgoN"/>
    <property type="match status" value="1"/>
</dbReference>
<dbReference type="InterPro" id="IPR032472">
    <property type="entry name" value="ArgoL2"/>
</dbReference>
<dbReference type="InterPro" id="IPR036397">
    <property type="entry name" value="RNaseH_sf"/>
</dbReference>
<feature type="domain" description="Piwi" evidence="5">
    <location>
        <begin position="911"/>
        <end position="1029"/>
    </location>
</feature>
<dbReference type="SUPFAM" id="SSF101690">
    <property type="entry name" value="PAZ domain"/>
    <property type="match status" value="1"/>
</dbReference>
<accession>M8BQK5</accession>
<dbReference type="InterPro" id="IPR003165">
    <property type="entry name" value="Piwi"/>
</dbReference>
<dbReference type="FunFam" id="3.30.420.10:FF:000013">
    <property type="entry name" value="protein argonaute 10-like"/>
    <property type="match status" value="1"/>
</dbReference>
<dbReference type="Gene3D" id="3.30.420.10">
    <property type="entry name" value="Ribonuclease H-like superfamily/Ribonuclease H"/>
    <property type="match status" value="3"/>
</dbReference>
<dbReference type="ExpressionAtlas" id="M8BQK5">
    <property type="expression patterns" value="baseline"/>
</dbReference>
<dbReference type="PROSITE" id="PS50821">
    <property type="entry name" value="PAZ"/>
    <property type="match status" value="1"/>
</dbReference>
<dbReference type="GO" id="GO:0031047">
    <property type="term" value="P:regulatory ncRNA-mediated gene silencing"/>
    <property type="evidence" value="ECO:0007669"/>
    <property type="project" value="UniProtKB-KW"/>
</dbReference>